<evidence type="ECO:0000313" key="4">
    <source>
        <dbReference type="Proteomes" id="UP000648663"/>
    </source>
</evidence>
<dbReference type="CDD" id="cd01949">
    <property type="entry name" value="GGDEF"/>
    <property type="match status" value="1"/>
</dbReference>
<dbReference type="Proteomes" id="UP000648663">
    <property type="component" value="Unassembled WGS sequence"/>
</dbReference>
<evidence type="ECO:0000313" key="3">
    <source>
        <dbReference type="EMBL" id="GGL64133.1"/>
    </source>
</evidence>
<dbReference type="PROSITE" id="PS50887">
    <property type="entry name" value="GGDEF"/>
    <property type="match status" value="1"/>
</dbReference>
<dbReference type="Pfam" id="PF00990">
    <property type="entry name" value="GGDEF"/>
    <property type="match status" value="1"/>
</dbReference>
<dbReference type="PANTHER" id="PTHR45138">
    <property type="entry name" value="REGULATORY COMPONENTS OF SENSORY TRANSDUCTION SYSTEM"/>
    <property type="match status" value="1"/>
</dbReference>
<dbReference type="SMART" id="SM01001">
    <property type="entry name" value="AIRC"/>
    <property type="match status" value="1"/>
</dbReference>
<accession>A0ABQ2FXS8</accession>
<feature type="region of interest" description="Disordered" evidence="1">
    <location>
        <begin position="620"/>
        <end position="744"/>
    </location>
</feature>
<dbReference type="SUPFAM" id="SSF48452">
    <property type="entry name" value="TPR-like"/>
    <property type="match status" value="1"/>
</dbReference>
<sequence length="961" mass="99971">MRLRRVRALEGPVGQEGPVDAPVRDTPRTPGHSALVPPGLLHQQVSSALSNWQLDTAETLLREIDGDLPPAPVDDRPAPPLTSLARAWADTLRAELLVRRLRRAGYSLLGDPLVEGGPEQEGPLDLHGPVGAPGEAVDRDSRSESATHAALAISLVRSARAAFDAQDDDLQRAAGLARHARIELLSRRVDAAMDEAVEAASLLDPALPPSPLLVHTLSSLAAVLADLELMPLALDYQRRAADVTAEAIGAAATDAEAGSVDALAGEAATRLAALCAEVGEGLLDDGGADAAAPHFAEARDLAVRALGQLPPGVPGMLDAQVVHGWALVGLGEHAAARSVLTSVVSTAESAEDRALLASAELGLGRALRRSGDPRAADDHLATALASATEHGLPRLRRAALRELCTLHAELDDAARALPYLQAYLADELDRVDERRTRWVELFGRRKSLLETERAAGQLRRQAYEDPLTHLPNRRYAEARLDGLLSAGGVPALAVVDVDRFKAINDAAGHPTGDAVLRAVGQLLVDGCRDTDEVCRWAGDEFVILLPDTTSEQAERAMERIRRSIAAHDWSALGVEVPVRISVGIAQAARGDDRRTLFAAADGVLYDAKRAGRDRVVRLSGVTQTRATDPDRTTIDGQVAEAPPATDPAAGETLGDAPASPSADQMTAAPLTADHAEQPEDPTGGFAPLLVEPAAAEPVVEATDEERAARTGSPRDELPGGPSARAGSRLEPAEPTAPVLDPSASSAPVVDLPALAIGPDVIWGTGRTTEQVLALVREARREHPQHPAVVVRASADTLVALATEHDAYTTMDAAAMSAAVGPVPEPVGRVGVLCASSGDTPIAAEAAFVARVTGTEVVRVDDVGGSRIRPLLADRSLLTDVDCLVVVAGLDAALASVVSGLTEVPVVAVPTSAGQGASSFGGFSALLTMLNSAAPGVVVSNIDNGWSAGVFAARIARRTATA</sequence>
<evidence type="ECO:0000259" key="2">
    <source>
        <dbReference type="PROSITE" id="PS50887"/>
    </source>
</evidence>
<comment type="caution">
    <text evidence="3">The sequence shown here is derived from an EMBL/GenBank/DDBJ whole genome shotgun (WGS) entry which is preliminary data.</text>
</comment>
<protein>
    <recommendedName>
        <fullName evidence="2">GGDEF domain-containing protein</fullName>
    </recommendedName>
</protein>
<dbReference type="NCBIfam" id="TIGR00254">
    <property type="entry name" value="GGDEF"/>
    <property type="match status" value="1"/>
</dbReference>
<dbReference type="SUPFAM" id="SSF52255">
    <property type="entry name" value="N5-CAIR mutase (phosphoribosylaminoimidazole carboxylase, PurE)"/>
    <property type="match status" value="1"/>
</dbReference>
<dbReference type="Gene3D" id="3.40.50.1970">
    <property type="match status" value="1"/>
</dbReference>
<dbReference type="EMBL" id="BMMI01000003">
    <property type="protein sequence ID" value="GGL64133.1"/>
    <property type="molecule type" value="Genomic_DNA"/>
</dbReference>
<organism evidence="3 4">
    <name type="scientific">Modestobacter marinus</name>
    <dbReference type="NCBI Taxonomy" id="477641"/>
    <lineage>
        <taxon>Bacteria</taxon>
        <taxon>Bacillati</taxon>
        <taxon>Actinomycetota</taxon>
        <taxon>Actinomycetes</taxon>
        <taxon>Geodermatophilales</taxon>
        <taxon>Geodermatophilaceae</taxon>
        <taxon>Modestobacter</taxon>
    </lineage>
</organism>
<feature type="domain" description="GGDEF" evidence="2">
    <location>
        <begin position="488"/>
        <end position="620"/>
    </location>
</feature>
<proteinExistence type="predicted"/>
<keyword evidence="4" id="KW-1185">Reference proteome</keyword>
<dbReference type="Gene3D" id="3.30.70.270">
    <property type="match status" value="1"/>
</dbReference>
<dbReference type="InterPro" id="IPR011990">
    <property type="entry name" value="TPR-like_helical_dom_sf"/>
</dbReference>
<dbReference type="SMART" id="SM00267">
    <property type="entry name" value="GGDEF"/>
    <property type="match status" value="1"/>
</dbReference>
<evidence type="ECO:0000256" key="1">
    <source>
        <dbReference type="SAM" id="MobiDB-lite"/>
    </source>
</evidence>
<feature type="region of interest" description="Disordered" evidence="1">
    <location>
        <begin position="1"/>
        <end position="25"/>
    </location>
</feature>
<dbReference type="SUPFAM" id="SSF55073">
    <property type="entry name" value="Nucleotide cyclase"/>
    <property type="match status" value="1"/>
</dbReference>
<dbReference type="InterPro" id="IPR050469">
    <property type="entry name" value="Diguanylate_Cyclase"/>
</dbReference>
<feature type="compositionally biased region" description="Basic and acidic residues" evidence="1">
    <location>
        <begin position="704"/>
        <end position="717"/>
    </location>
</feature>
<dbReference type="InterPro" id="IPR043128">
    <property type="entry name" value="Rev_trsase/Diguanyl_cyclase"/>
</dbReference>
<gene>
    <name evidence="3" type="ORF">GCM10011589_20430</name>
</gene>
<dbReference type="Pfam" id="PF00731">
    <property type="entry name" value="AIRC"/>
    <property type="match status" value="1"/>
</dbReference>
<name>A0ABQ2FXS8_9ACTN</name>
<dbReference type="Gene3D" id="1.25.40.10">
    <property type="entry name" value="Tetratricopeptide repeat domain"/>
    <property type="match status" value="1"/>
</dbReference>
<feature type="compositionally biased region" description="Low complexity" evidence="1">
    <location>
        <begin position="686"/>
        <end position="700"/>
    </location>
</feature>
<dbReference type="InterPro" id="IPR000160">
    <property type="entry name" value="GGDEF_dom"/>
</dbReference>
<reference evidence="4" key="1">
    <citation type="journal article" date="2019" name="Int. J. Syst. Evol. Microbiol.">
        <title>The Global Catalogue of Microorganisms (GCM) 10K type strain sequencing project: providing services to taxonomists for standard genome sequencing and annotation.</title>
        <authorList>
            <consortium name="The Broad Institute Genomics Platform"/>
            <consortium name="The Broad Institute Genome Sequencing Center for Infectious Disease"/>
            <person name="Wu L."/>
            <person name="Ma J."/>
        </authorList>
    </citation>
    <scope>NUCLEOTIDE SEQUENCE [LARGE SCALE GENOMIC DNA]</scope>
    <source>
        <strain evidence="4">CGMCC 4.5581</strain>
    </source>
</reference>
<dbReference type="InterPro" id="IPR000031">
    <property type="entry name" value="PurE_dom"/>
</dbReference>
<dbReference type="InterPro" id="IPR029787">
    <property type="entry name" value="Nucleotide_cyclase"/>
</dbReference>
<dbReference type="PANTHER" id="PTHR45138:SF24">
    <property type="entry name" value="DIGUANYLATE CYCLASE DGCC-RELATED"/>
    <property type="match status" value="1"/>
</dbReference>